<organism evidence="3 4">
    <name type="scientific">Eleutherodactylus coqui</name>
    <name type="common">Puerto Rican coqui</name>
    <dbReference type="NCBI Taxonomy" id="57060"/>
    <lineage>
        <taxon>Eukaryota</taxon>
        <taxon>Metazoa</taxon>
        <taxon>Chordata</taxon>
        <taxon>Craniata</taxon>
        <taxon>Vertebrata</taxon>
        <taxon>Euteleostomi</taxon>
        <taxon>Amphibia</taxon>
        <taxon>Batrachia</taxon>
        <taxon>Anura</taxon>
        <taxon>Neobatrachia</taxon>
        <taxon>Hyloidea</taxon>
        <taxon>Eleutherodactylidae</taxon>
        <taxon>Eleutherodactylinae</taxon>
        <taxon>Eleutherodactylus</taxon>
        <taxon>Eleutherodactylus</taxon>
    </lineage>
</organism>
<dbReference type="GO" id="GO:0005615">
    <property type="term" value="C:extracellular space"/>
    <property type="evidence" value="ECO:0007669"/>
    <property type="project" value="TreeGrafter"/>
</dbReference>
<dbReference type="Gene3D" id="3.90.215.10">
    <property type="entry name" value="Gamma Fibrinogen, chain A, domain 1"/>
    <property type="match status" value="1"/>
</dbReference>
<protein>
    <recommendedName>
        <fullName evidence="2">Fibrinogen C-terminal domain-containing protein</fullName>
    </recommendedName>
</protein>
<dbReference type="NCBIfam" id="NF040941">
    <property type="entry name" value="GGGWT_bact"/>
    <property type="match status" value="1"/>
</dbReference>
<dbReference type="EMBL" id="WNTK01002171">
    <property type="protein sequence ID" value="KAG9466280.1"/>
    <property type="molecule type" value="Genomic_DNA"/>
</dbReference>
<comment type="caution">
    <text evidence="3">The sequence shown here is derived from an EMBL/GenBank/DDBJ whole genome shotgun (WGS) entry which is preliminary data.</text>
</comment>
<dbReference type="AlphaFoldDB" id="A0A8J6BM96"/>
<evidence type="ECO:0000259" key="2">
    <source>
        <dbReference type="PROSITE" id="PS51406"/>
    </source>
</evidence>
<dbReference type="PANTHER" id="PTHR19143:SF449">
    <property type="entry name" value="MICROFIBRIL-ASSOCIATED GLYCOPROTEIN 4-LIKE"/>
    <property type="match status" value="1"/>
</dbReference>
<name>A0A8J6BM96_ELECQ</name>
<evidence type="ECO:0000313" key="3">
    <source>
        <dbReference type="EMBL" id="KAG9466280.1"/>
    </source>
</evidence>
<dbReference type="PANTHER" id="PTHR19143">
    <property type="entry name" value="FIBRINOGEN/TENASCIN/ANGIOPOEITIN"/>
    <property type="match status" value="1"/>
</dbReference>
<reference evidence="3" key="1">
    <citation type="thesis" date="2020" institute="ProQuest LLC" country="789 East Eisenhower Parkway, Ann Arbor, MI, USA">
        <title>Comparative Genomics and Chromosome Evolution.</title>
        <authorList>
            <person name="Mudd A.B."/>
        </authorList>
    </citation>
    <scope>NUCLEOTIDE SEQUENCE</scope>
    <source>
        <strain evidence="3">HN-11 Male</strain>
        <tissue evidence="3">Kidney and liver</tissue>
    </source>
</reference>
<dbReference type="Pfam" id="PF00147">
    <property type="entry name" value="Fibrinogen_C"/>
    <property type="match status" value="1"/>
</dbReference>
<dbReference type="OrthoDB" id="7871457at2759"/>
<dbReference type="CDD" id="cd00087">
    <property type="entry name" value="FReD"/>
    <property type="match status" value="1"/>
</dbReference>
<dbReference type="InterPro" id="IPR002181">
    <property type="entry name" value="Fibrinogen_a/b/g_C_dom"/>
</dbReference>
<feature type="signal peptide" evidence="1">
    <location>
        <begin position="1"/>
        <end position="17"/>
    </location>
</feature>
<evidence type="ECO:0000256" key="1">
    <source>
        <dbReference type="SAM" id="SignalP"/>
    </source>
</evidence>
<feature type="domain" description="Fibrinogen C-terminal" evidence="2">
    <location>
        <begin position="26"/>
        <end position="250"/>
    </location>
</feature>
<feature type="chain" id="PRO_5035244102" description="Fibrinogen C-terminal domain-containing protein" evidence="1">
    <location>
        <begin position="18"/>
        <end position="251"/>
    </location>
</feature>
<proteinExistence type="predicted"/>
<dbReference type="InterPro" id="IPR036056">
    <property type="entry name" value="Fibrinogen-like_C"/>
</dbReference>
<dbReference type="SMART" id="SM00186">
    <property type="entry name" value="FBG"/>
    <property type="match status" value="1"/>
</dbReference>
<accession>A0A8J6BM96</accession>
<keyword evidence="1" id="KW-0732">Signal</keyword>
<dbReference type="SUPFAM" id="SSF56496">
    <property type="entry name" value="Fibrinogen C-terminal domain-like"/>
    <property type="match status" value="1"/>
</dbReference>
<gene>
    <name evidence="3" type="ORF">GDO78_016872</name>
</gene>
<keyword evidence="4" id="KW-1185">Reference proteome</keyword>
<dbReference type="InterPro" id="IPR050373">
    <property type="entry name" value="Fibrinogen_C-term_domain"/>
</dbReference>
<sequence length="251" mass="28623">MKLTLFLVCRAPFLLFSALLREEPNPEVEWFPVDCQAVWDRSQPASGVYIIYPHGAQRPLPVYCDMTTEGMVWTVFQRRLNGSVQFNLSWQNYVNGFGNADGEYWLGLQNIYRLTMCNEYELRVELEDLEGSRASAQYMNFSLSRHALNPDSDGYRLNIGSFTDGGAGDALSLHAGHMFSTYDKDQDGHVQNCAEYWGGGFWYHSEFCAGAGLNARYNTTSPLKNAFSWTTWVDFPLTLRGSQMKMRRIPV</sequence>
<dbReference type="InterPro" id="IPR014716">
    <property type="entry name" value="Fibrinogen_a/b/g_C_1"/>
</dbReference>
<dbReference type="PROSITE" id="PS51406">
    <property type="entry name" value="FIBRINOGEN_C_2"/>
    <property type="match status" value="1"/>
</dbReference>
<dbReference type="Proteomes" id="UP000770717">
    <property type="component" value="Unassembled WGS sequence"/>
</dbReference>
<evidence type="ECO:0000313" key="4">
    <source>
        <dbReference type="Proteomes" id="UP000770717"/>
    </source>
</evidence>
<dbReference type="GO" id="GO:0048251">
    <property type="term" value="P:elastic fiber assembly"/>
    <property type="evidence" value="ECO:0007669"/>
    <property type="project" value="TreeGrafter"/>
</dbReference>